<dbReference type="Proteomes" id="UP000422108">
    <property type="component" value="Chromosome"/>
</dbReference>
<dbReference type="GO" id="GO:0071949">
    <property type="term" value="F:FAD binding"/>
    <property type="evidence" value="ECO:0007669"/>
    <property type="project" value="InterPro"/>
</dbReference>
<dbReference type="PANTHER" id="PTHR42934">
    <property type="entry name" value="GLYCOLATE OXIDASE SUBUNIT GLCD"/>
    <property type="match status" value="1"/>
</dbReference>
<dbReference type="Pfam" id="PF01565">
    <property type="entry name" value="FAD_binding_4"/>
    <property type="match status" value="1"/>
</dbReference>
<comment type="cofactor">
    <cofactor evidence="1">
        <name>FAD</name>
        <dbReference type="ChEBI" id="CHEBI:57692"/>
    </cofactor>
</comment>
<dbReference type="InterPro" id="IPR016169">
    <property type="entry name" value="FAD-bd_PCMH_sub2"/>
</dbReference>
<dbReference type="EMBL" id="AP021879">
    <property type="protein sequence ID" value="BBO90708.1"/>
    <property type="molecule type" value="Genomic_DNA"/>
</dbReference>
<evidence type="ECO:0000313" key="7">
    <source>
        <dbReference type="EMBL" id="BBO90708.1"/>
    </source>
</evidence>
<dbReference type="Pfam" id="PF02913">
    <property type="entry name" value="FAD-oxidase_C"/>
    <property type="match status" value="1"/>
</dbReference>
<evidence type="ECO:0000256" key="1">
    <source>
        <dbReference type="ARBA" id="ARBA00001974"/>
    </source>
</evidence>
<dbReference type="InterPro" id="IPR004113">
    <property type="entry name" value="FAD-bd_oxidored_4_C"/>
</dbReference>
<reference evidence="7 8" key="1">
    <citation type="submission" date="2019-11" db="EMBL/GenBank/DDBJ databases">
        <title>Comparative genomics of hydrocarbon-degrading Desulfosarcina strains.</title>
        <authorList>
            <person name="Watanabe M."/>
            <person name="Kojima H."/>
            <person name="Fukui M."/>
        </authorList>
    </citation>
    <scope>NUCLEOTIDE SEQUENCE [LARGE SCALE GENOMIC DNA]</scope>
    <source>
        <strain evidence="8">oXyS1</strain>
    </source>
</reference>
<keyword evidence="3" id="KW-0285">Flavoprotein</keyword>
<comment type="similarity">
    <text evidence="2">Belongs to the FAD-binding oxidoreductase/transferase type 4 family.</text>
</comment>
<dbReference type="InterPro" id="IPR016167">
    <property type="entry name" value="FAD-bd_PCMH_sub1"/>
</dbReference>
<dbReference type="FunFam" id="3.30.70.2740:FF:000001">
    <property type="entry name" value="D-lactate dehydrogenase mitochondrial"/>
    <property type="match status" value="1"/>
</dbReference>
<dbReference type="Gene3D" id="3.30.70.2190">
    <property type="match status" value="1"/>
</dbReference>
<gene>
    <name evidence="7" type="primary">glcD-2</name>
    <name evidence="7" type="ORF">DSCOOX_38880</name>
</gene>
<dbReference type="InterPro" id="IPR016166">
    <property type="entry name" value="FAD-bd_PCMH"/>
</dbReference>
<proteinExistence type="inferred from homology"/>
<sequence>MHLSQTAIHALREIVGADAVLTDANDLAVYSVDGTTHCQGSAEVVVFPTDAGQIAQIMRLADKDEIPVTVRGAGTSLSGGPVPVAGGIVLCTARMNRILDIDGEDFTVKAEVGVVLNDLNQALAAKNLFFPPDPQSFLAATLGGCVSENAGGPYAVKYGVFRHYLLGMTAVLANGKIVNLGGNTMKNVTGYDLPQIICGAEGTLAVITDVTLRLLPRPQATQTVLAIFDQVVTAGSAVHQVRARGVIPAKIELMDNWVVQRIEERLPLGIPLTAEAILLFELDGAPASVRQETETVIELCRQAGAVDVRAARDADEAGKFWTARRAGFSAVFSAAPTVFAEDVTVPTHRIADQIAHTQRLARKYDLAIPIIGHAGDGNLHPCILTDKNDADHFARAQKAADEIFAAALEFGGAISGEHGIGLEKQRFLKDAMAPDAILLLKGIKRAFDPKGLLNPGKIWENE</sequence>
<feature type="domain" description="FAD-binding PCMH-type" evidence="6">
    <location>
        <begin position="37"/>
        <end position="217"/>
    </location>
</feature>
<organism evidence="7 8">
    <name type="scientific">Desulfosarcina ovata subsp. ovata</name>
    <dbReference type="NCBI Taxonomy" id="2752305"/>
    <lineage>
        <taxon>Bacteria</taxon>
        <taxon>Pseudomonadati</taxon>
        <taxon>Thermodesulfobacteriota</taxon>
        <taxon>Desulfobacteria</taxon>
        <taxon>Desulfobacterales</taxon>
        <taxon>Desulfosarcinaceae</taxon>
        <taxon>Desulfosarcina</taxon>
    </lineage>
</organism>
<evidence type="ECO:0000256" key="2">
    <source>
        <dbReference type="ARBA" id="ARBA00008000"/>
    </source>
</evidence>
<dbReference type="PROSITE" id="PS51387">
    <property type="entry name" value="FAD_PCMH"/>
    <property type="match status" value="1"/>
</dbReference>
<dbReference type="InterPro" id="IPR016164">
    <property type="entry name" value="FAD-linked_Oxase-like_C"/>
</dbReference>
<dbReference type="InterPro" id="IPR051914">
    <property type="entry name" value="FAD-linked_OxidoTrans_Type4"/>
</dbReference>
<keyword evidence="8" id="KW-1185">Reference proteome</keyword>
<dbReference type="GO" id="GO:0016491">
    <property type="term" value="F:oxidoreductase activity"/>
    <property type="evidence" value="ECO:0007669"/>
    <property type="project" value="UniProtKB-KW"/>
</dbReference>
<keyword evidence="5" id="KW-0560">Oxidoreductase</keyword>
<keyword evidence="4" id="KW-0274">FAD</keyword>
<dbReference type="AlphaFoldDB" id="A0A5K8ADY7"/>
<dbReference type="Gene3D" id="3.30.43.10">
    <property type="entry name" value="Uridine Diphospho-n-acetylenolpyruvylglucosamine Reductase, domain 2"/>
    <property type="match status" value="1"/>
</dbReference>
<dbReference type="InterPro" id="IPR036318">
    <property type="entry name" value="FAD-bd_PCMH-like_sf"/>
</dbReference>
<dbReference type="Gene3D" id="3.30.465.10">
    <property type="match status" value="1"/>
</dbReference>
<dbReference type="InterPro" id="IPR016171">
    <property type="entry name" value="Vanillyl_alc_oxidase_C-sub2"/>
</dbReference>
<dbReference type="InterPro" id="IPR006094">
    <property type="entry name" value="Oxid_FAD_bind_N"/>
</dbReference>
<accession>A0A5K8ADY7</accession>
<evidence type="ECO:0000313" key="8">
    <source>
        <dbReference type="Proteomes" id="UP000422108"/>
    </source>
</evidence>
<evidence type="ECO:0000256" key="4">
    <source>
        <dbReference type="ARBA" id="ARBA00022827"/>
    </source>
</evidence>
<evidence type="ECO:0000259" key="6">
    <source>
        <dbReference type="PROSITE" id="PS51387"/>
    </source>
</evidence>
<evidence type="ECO:0000256" key="3">
    <source>
        <dbReference type="ARBA" id="ARBA00022630"/>
    </source>
</evidence>
<dbReference type="SUPFAM" id="SSF56176">
    <property type="entry name" value="FAD-binding/transporter-associated domain-like"/>
    <property type="match status" value="1"/>
</dbReference>
<dbReference type="Gene3D" id="3.30.70.2740">
    <property type="match status" value="1"/>
</dbReference>
<name>A0A5K8ADY7_9BACT</name>
<dbReference type="Gene3D" id="1.10.45.10">
    <property type="entry name" value="Vanillyl-alcohol Oxidase, Chain A, domain 4"/>
    <property type="match status" value="1"/>
</dbReference>
<dbReference type="RefSeq" id="WP_162459025.1">
    <property type="nucleotide sequence ID" value="NZ_AP021879.1"/>
</dbReference>
<dbReference type="PANTHER" id="PTHR42934:SF1">
    <property type="entry name" value="GLYCOLATE OXIDASE SUBUNIT GLCD"/>
    <property type="match status" value="1"/>
</dbReference>
<protein>
    <submittedName>
        <fullName evidence="7">FAD-binding protein</fullName>
    </submittedName>
</protein>
<dbReference type="SUPFAM" id="SSF55103">
    <property type="entry name" value="FAD-linked oxidases, C-terminal domain"/>
    <property type="match status" value="1"/>
</dbReference>
<evidence type="ECO:0000256" key="5">
    <source>
        <dbReference type="ARBA" id="ARBA00023002"/>
    </source>
</evidence>
<dbReference type="FunFam" id="1.10.45.10:FF:000001">
    <property type="entry name" value="D-lactate dehydrogenase mitochondrial"/>
    <property type="match status" value="1"/>
</dbReference>